<protein>
    <recommendedName>
        <fullName evidence="4">CobQ/CobB/MinD/ParA nucleotide binding domain-containing protein</fullName>
    </recommendedName>
</protein>
<reference evidence="5" key="1">
    <citation type="submission" date="2017-08" db="EMBL/GenBank/DDBJ databases">
        <authorList>
            <person name="Imhoff J.F."/>
            <person name="Rahn T."/>
            <person name="Kuenzel S."/>
            <person name="Neulinger S.C."/>
        </authorList>
    </citation>
    <scope>NUCLEOTIDE SEQUENCE</scope>
    <source>
        <strain evidence="5">DSM 11080</strain>
    </source>
</reference>
<dbReference type="GO" id="GO:0016887">
    <property type="term" value="F:ATP hydrolysis activity"/>
    <property type="evidence" value="ECO:0007669"/>
    <property type="project" value="TreeGrafter"/>
</dbReference>
<dbReference type="Proteomes" id="UP001296776">
    <property type="component" value="Unassembled WGS sequence"/>
</dbReference>
<organism evidence="5 6">
    <name type="scientific">Halochromatium glycolicum</name>
    <dbReference type="NCBI Taxonomy" id="85075"/>
    <lineage>
        <taxon>Bacteria</taxon>
        <taxon>Pseudomonadati</taxon>
        <taxon>Pseudomonadota</taxon>
        <taxon>Gammaproteobacteria</taxon>
        <taxon>Chromatiales</taxon>
        <taxon>Chromatiaceae</taxon>
        <taxon>Halochromatium</taxon>
    </lineage>
</organism>
<dbReference type="SUPFAM" id="SSF52540">
    <property type="entry name" value="P-loop containing nucleoside triphosphate hydrolases"/>
    <property type="match status" value="1"/>
</dbReference>
<evidence type="ECO:0000259" key="4">
    <source>
        <dbReference type="Pfam" id="PF01656"/>
    </source>
</evidence>
<dbReference type="EMBL" id="NRSJ01000029">
    <property type="protein sequence ID" value="MBK1705831.1"/>
    <property type="molecule type" value="Genomic_DNA"/>
</dbReference>
<dbReference type="PANTHER" id="PTHR43384">
    <property type="entry name" value="SEPTUM SITE-DETERMINING PROTEIN MIND HOMOLOG, CHLOROPLASTIC-RELATED"/>
    <property type="match status" value="1"/>
</dbReference>
<dbReference type="Gene3D" id="3.40.50.300">
    <property type="entry name" value="P-loop containing nucleotide triphosphate hydrolases"/>
    <property type="match status" value="1"/>
</dbReference>
<comment type="caution">
    <text evidence="5">The sequence shown here is derived from an EMBL/GenBank/DDBJ whole genome shotgun (WGS) entry which is preliminary data.</text>
</comment>
<keyword evidence="6" id="KW-1185">Reference proteome</keyword>
<dbReference type="RefSeq" id="WP_200347073.1">
    <property type="nucleotide sequence ID" value="NZ_NRSJ01000029.1"/>
</dbReference>
<dbReference type="PANTHER" id="PTHR43384:SF6">
    <property type="entry name" value="SEPTUM SITE-DETERMINING PROTEIN MIND HOMOLOG, CHLOROPLASTIC"/>
    <property type="match status" value="1"/>
</dbReference>
<evidence type="ECO:0000256" key="1">
    <source>
        <dbReference type="ARBA" id="ARBA00022741"/>
    </source>
</evidence>
<dbReference type="GO" id="GO:0005524">
    <property type="term" value="F:ATP binding"/>
    <property type="evidence" value="ECO:0007669"/>
    <property type="project" value="UniProtKB-KW"/>
</dbReference>
<feature type="region of interest" description="Disordered" evidence="3">
    <location>
        <begin position="370"/>
        <end position="389"/>
    </location>
</feature>
<dbReference type="NCBIfam" id="NF047398">
    <property type="entry name" value="AAA_KGGVGR"/>
    <property type="match status" value="1"/>
</dbReference>
<reference evidence="5" key="2">
    <citation type="journal article" date="2020" name="Microorganisms">
        <title>Osmotic Adaptation and Compatible Solute Biosynthesis of Phototrophic Bacteria as Revealed from Genome Analyses.</title>
        <authorList>
            <person name="Imhoff J.F."/>
            <person name="Rahn T."/>
            <person name="Kunzel S."/>
            <person name="Keller A."/>
            <person name="Neulinger S.C."/>
        </authorList>
    </citation>
    <scope>NUCLEOTIDE SEQUENCE</scope>
    <source>
        <strain evidence="5">DSM 11080</strain>
    </source>
</reference>
<evidence type="ECO:0000313" key="6">
    <source>
        <dbReference type="Proteomes" id="UP001296776"/>
    </source>
</evidence>
<dbReference type="GO" id="GO:0009898">
    <property type="term" value="C:cytoplasmic side of plasma membrane"/>
    <property type="evidence" value="ECO:0007669"/>
    <property type="project" value="TreeGrafter"/>
</dbReference>
<dbReference type="InterPro" id="IPR002586">
    <property type="entry name" value="CobQ/CobB/MinD/ParA_Nub-bd_dom"/>
</dbReference>
<sequence>MVRFHDALDIARDFAKEKLAGFGPVYLIRDLVGRVSVAVDVPRAHLEARATLSEALHHSLGAFGPGPDEAVQTRDDLLLPEEIFGGSESIRLDDEPLAVYLVDRLMNNQDWLRTPLVDRAPLPTAVAFSLKGGVGRSTTFAAWAHYLAGLAYKVLVVDLDLEAPGLQSLLLREAPEDPRRDLRPDYGVVDWLVEGRVGQADPDLFEEMLGRVDLAPGTPGEIRVIPAFGKKTRDYVAKLGRAYLPVMGADGAERGFAEAVLELLKAGKGRAEPFDVALLDARAGMHDIGAAAVTRLGAHAFLFARDDSQTWTAYDHLFKHLRWSPAVEYGMPDRDLRWRLTTVGAMSGGMERDFDALRGHSYATWQSLYDEEQEPTPGTPEETDEGMPHWPLPVYSVDDLRGASFQEPDLAPARHVMERAFEGFFDTATRQLLTDDGEGNP</sequence>
<name>A0AAJ0XAJ7_9GAMM</name>
<dbReference type="Pfam" id="PF01656">
    <property type="entry name" value="CbiA"/>
    <property type="match status" value="1"/>
</dbReference>
<evidence type="ECO:0000313" key="5">
    <source>
        <dbReference type="EMBL" id="MBK1705831.1"/>
    </source>
</evidence>
<feature type="domain" description="CobQ/CobB/MinD/ParA nucleotide binding" evidence="4">
    <location>
        <begin position="127"/>
        <end position="209"/>
    </location>
</feature>
<evidence type="ECO:0000256" key="2">
    <source>
        <dbReference type="ARBA" id="ARBA00022840"/>
    </source>
</evidence>
<keyword evidence="2" id="KW-0067">ATP-binding</keyword>
<dbReference type="GO" id="GO:0051782">
    <property type="term" value="P:negative regulation of cell division"/>
    <property type="evidence" value="ECO:0007669"/>
    <property type="project" value="TreeGrafter"/>
</dbReference>
<evidence type="ECO:0000256" key="3">
    <source>
        <dbReference type="SAM" id="MobiDB-lite"/>
    </source>
</evidence>
<dbReference type="InterPro" id="IPR027417">
    <property type="entry name" value="P-loop_NTPase"/>
</dbReference>
<gene>
    <name evidence="5" type="ORF">CKO40_15025</name>
</gene>
<accession>A0AAJ0XAJ7</accession>
<dbReference type="AlphaFoldDB" id="A0AAJ0XAJ7"/>
<dbReference type="GO" id="GO:0005829">
    <property type="term" value="C:cytosol"/>
    <property type="evidence" value="ECO:0007669"/>
    <property type="project" value="TreeGrafter"/>
</dbReference>
<keyword evidence="1" id="KW-0547">Nucleotide-binding</keyword>
<proteinExistence type="predicted"/>
<dbReference type="InterPro" id="IPR050625">
    <property type="entry name" value="ParA/MinD_ATPase"/>
</dbReference>